<dbReference type="InterPro" id="IPR032675">
    <property type="entry name" value="LRR_dom_sf"/>
</dbReference>
<organism evidence="3 4">
    <name type="scientific">Pythium insidiosum</name>
    <name type="common">Pythiosis disease agent</name>
    <dbReference type="NCBI Taxonomy" id="114742"/>
    <lineage>
        <taxon>Eukaryota</taxon>
        <taxon>Sar</taxon>
        <taxon>Stramenopiles</taxon>
        <taxon>Oomycota</taxon>
        <taxon>Peronosporomycetes</taxon>
        <taxon>Pythiales</taxon>
        <taxon>Pythiaceae</taxon>
        <taxon>Pythium</taxon>
    </lineage>
</organism>
<dbReference type="PANTHER" id="PTHR18849">
    <property type="entry name" value="LEUCINE RICH REPEAT PROTEIN"/>
    <property type="match status" value="1"/>
</dbReference>
<keyword evidence="1" id="KW-0433">Leucine-rich repeat</keyword>
<evidence type="ECO:0000313" key="3">
    <source>
        <dbReference type="EMBL" id="KAJ0407082.1"/>
    </source>
</evidence>
<dbReference type="InterPro" id="IPR001611">
    <property type="entry name" value="Leu-rich_rpt"/>
</dbReference>
<evidence type="ECO:0000256" key="2">
    <source>
        <dbReference type="ARBA" id="ARBA00022737"/>
    </source>
</evidence>
<dbReference type="PROSITE" id="PS51450">
    <property type="entry name" value="LRR"/>
    <property type="match status" value="2"/>
</dbReference>
<dbReference type="Gene3D" id="3.80.10.10">
    <property type="entry name" value="Ribonuclease Inhibitor"/>
    <property type="match status" value="1"/>
</dbReference>
<dbReference type="PANTHER" id="PTHR18849:SF0">
    <property type="entry name" value="CILIA- AND FLAGELLA-ASSOCIATED PROTEIN 410-RELATED"/>
    <property type="match status" value="1"/>
</dbReference>
<name>A0AAD5LNG4_PYTIN</name>
<dbReference type="AlphaFoldDB" id="A0AAD5LNG4"/>
<dbReference type="SUPFAM" id="SSF52058">
    <property type="entry name" value="L domain-like"/>
    <property type="match status" value="1"/>
</dbReference>
<keyword evidence="2" id="KW-0677">Repeat</keyword>
<protein>
    <submittedName>
        <fullName evidence="3">Uncharacterized protein</fullName>
    </submittedName>
</protein>
<reference evidence="3" key="1">
    <citation type="submission" date="2021-12" db="EMBL/GenBank/DDBJ databases">
        <title>Prjna785345.</title>
        <authorList>
            <person name="Rujirawat T."/>
            <person name="Krajaejun T."/>
        </authorList>
    </citation>
    <scope>NUCLEOTIDE SEQUENCE</scope>
    <source>
        <strain evidence="3">Pi057C3</strain>
    </source>
</reference>
<evidence type="ECO:0000313" key="4">
    <source>
        <dbReference type="Proteomes" id="UP001209570"/>
    </source>
</evidence>
<comment type="caution">
    <text evidence="3">The sequence shown here is derived from an EMBL/GenBank/DDBJ whole genome shotgun (WGS) entry which is preliminary data.</text>
</comment>
<proteinExistence type="predicted"/>
<evidence type="ECO:0000256" key="1">
    <source>
        <dbReference type="ARBA" id="ARBA00022614"/>
    </source>
</evidence>
<sequence length="184" mass="20362">MELTEDLIKRRSKHFDLGQLKRFTGLRCLASLDGCKSLLHLDLTGNQLRDLSGLPALPLLQSLGLSRNKIRTLADLPQLPLLEELVVKENQVDSVDFVALARCMLHINPSSDKRASLKDEVSLRSGATSKDMASFKIPTLDVDAFVATTTQRLDALLRDAELTLDHETANVQRAFMLEQALSPA</sequence>
<accession>A0AAD5LNG4</accession>
<keyword evidence="4" id="KW-1185">Reference proteome</keyword>
<gene>
    <name evidence="3" type="ORF">P43SY_005355</name>
</gene>
<dbReference type="EMBL" id="JAKCXM010000025">
    <property type="protein sequence ID" value="KAJ0407082.1"/>
    <property type="molecule type" value="Genomic_DNA"/>
</dbReference>
<dbReference type="Proteomes" id="UP001209570">
    <property type="component" value="Unassembled WGS sequence"/>
</dbReference>